<evidence type="ECO:0000313" key="4">
    <source>
        <dbReference type="Proteomes" id="UP000186817"/>
    </source>
</evidence>
<feature type="repeat" description="PPR" evidence="2">
    <location>
        <begin position="93"/>
        <end position="127"/>
    </location>
</feature>
<dbReference type="Gene3D" id="1.25.40.10">
    <property type="entry name" value="Tetratricopeptide repeat domain"/>
    <property type="match status" value="1"/>
</dbReference>
<evidence type="ECO:0000256" key="1">
    <source>
        <dbReference type="ARBA" id="ARBA00022737"/>
    </source>
</evidence>
<organism evidence="3 4">
    <name type="scientific">Symbiodinium microadriaticum</name>
    <name type="common">Dinoflagellate</name>
    <name type="synonym">Zooxanthella microadriatica</name>
    <dbReference type="NCBI Taxonomy" id="2951"/>
    <lineage>
        <taxon>Eukaryota</taxon>
        <taxon>Sar</taxon>
        <taxon>Alveolata</taxon>
        <taxon>Dinophyceae</taxon>
        <taxon>Suessiales</taxon>
        <taxon>Symbiodiniaceae</taxon>
        <taxon>Symbiodinium</taxon>
    </lineage>
</organism>
<dbReference type="InterPro" id="IPR011990">
    <property type="entry name" value="TPR-like_helical_dom_sf"/>
</dbReference>
<name>A0A1Q9EKD6_SYMMI</name>
<dbReference type="EMBL" id="LSRX01000129">
    <property type="protein sequence ID" value="OLQ07914.1"/>
    <property type="molecule type" value="Genomic_DNA"/>
</dbReference>
<proteinExistence type="predicted"/>
<dbReference type="InterPro" id="IPR002885">
    <property type="entry name" value="PPR_rpt"/>
</dbReference>
<dbReference type="OrthoDB" id="10517559at2759"/>
<evidence type="ECO:0000256" key="2">
    <source>
        <dbReference type="PROSITE-ProRule" id="PRU00708"/>
    </source>
</evidence>
<keyword evidence="1" id="KW-0677">Repeat</keyword>
<dbReference type="Pfam" id="PF01535">
    <property type="entry name" value="PPR"/>
    <property type="match status" value="1"/>
</dbReference>
<keyword evidence="4" id="KW-1185">Reference proteome</keyword>
<dbReference type="PROSITE" id="PS51375">
    <property type="entry name" value="PPR"/>
    <property type="match status" value="1"/>
</dbReference>
<gene>
    <name evidence="3" type="ORF">AK812_SmicGene8645</name>
</gene>
<accession>A0A1Q9EKD6</accession>
<dbReference type="PANTHER" id="PTHR47447:SF17">
    <property type="entry name" value="OS12G0638900 PROTEIN"/>
    <property type="match status" value="1"/>
</dbReference>
<dbReference type="AlphaFoldDB" id="A0A1Q9EKD6"/>
<protein>
    <recommendedName>
        <fullName evidence="5">Pentatricopeptide repeat-containing protein, chloroplastic</fullName>
    </recommendedName>
</protein>
<evidence type="ECO:0000313" key="3">
    <source>
        <dbReference type="EMBL" id="OLQ07914.1"/>
    </source>
</evidence>
<evidence type="ECO:0008006" key="5">
    <source>
        <dbReference type="Google" id="ProtNLM"/>
    </source>
</evidence>
<comment type="caution">
    <text evidence="3">The sequence shown here is derived from an EMBL/GenBank/DDBJ whole genome shotgun (WGS) entry which is preliminary data.</text>
</comment>
<dbReference type="PANTHER" id="PTHR47447">
    <property type="entry name" value="OS03G0856100 PROTEIN"/>
    <property type="match status" value="1"/>
</dbReference>
<reference evidence="3 4" key="1">
    <citation type="submission" date="2016-02" db="EMBL/GenBank/DDBJ databases">
        <title>Genome analysis of coral dinoflagellate symbionts highlights evolutionary adaptations to a symbiotic lifestyle.</title>
        <authorList>
            <person name="Aranda M."/>
            <person name="Li Y."/>
            <person name="Liew Y.J."/>
            <person name="Baumgarten S."/>
            <person name="Simakov O."/>
            <person name="Wilson M."/>
            <person name="Piel J."/>
            <person name="Ashoor H."/>
            <person name="Bougouffa S."/>
            <person name="Bajic V.B."/>
            <person name="Ryu T."/>
            <person name="Ravasi T."/>
            <person name="Bayer T."/>
            <person name="Micklem G."/>
            <person name="Kim H."/>
            <person name="Bhak J."/>
            <person name="Lajeunesse T.C."/>
            <person name="Voolstra C.R."/>
        </authorList>
    </citation>
    <scope>NUCLEOTIDE SEQUENCE [LARGE SCALE GENOMIC DNA]</scope>
    <source>
        <strain evidence="3 4">CCMP2467</strain>
    </source>
</reference>
<sequence>MLEHPADRGEGRLLEGRLWPVLRATAGRSGDACRVRAWMARVKSVTMLIHAYAKAADVAGTVISATARAGNLAVAEEWLKTMASFSYPVDKILGIAFSSVIGGYAAKGAAQKAEEWLSRMLFAGVRPGGLKPSQAALEKTLAAYVSWHRYAAAGDFGSVEQMLEELQAAGEAPDASCFKVLLMAYARGPRTLDARVEVCLERLWALKTLWTKQEAWYAFEEEAEVLGDARRALGKERLRSALRRSVTSAGPCSVEEKVVVAFAPGGCPKALFQFNIVRNYNGDYRKGWRLDRPTPSPIRSYLEYLELSLPGKAKDMKKKREQIWKKFTDPGEPGEALRPFYEQLQVYKEK</sequence>
<dbReference type="Proteomes" id="UP000186817">
    <property type="component" value="Unassembled WGS sequence"/>
</dbReference>